<gene>
    <name evidence="3" type="ORF">OH818_21080</name>
</gene>
<feature type="compositionally biased region" description="Low complexity" evidence="1">
    <location>
        <begin position="543"/>
        <end position="583"/>
    </location>
</feature>
<name>A0ABY7BVR7_9HYPH</name>
<evidence type="ECO:0000256" key="2">
    <source>
        <dbReference type="SAM" id="SignalP"/>
    </source>
</evidence>
<dbReference type="EMBL" id="CP114029">
    <property type="protein sequence ID" value="WAP67906.1"/>
    <property type="molecule type" value="Genomic_DNA"/>
</dbReference>
<evidence type="ECO:0000256" key="1">
    <source>
        <dbReference type="SAM" id="MobiDB-lite"/>
    </source>
</evidence>
<dbReference type="Pfam" id="PF08238">
    <property type="entry name" value="Sel1"/>
    <property type="match status" value="2"/>
</dbReference>
<protein>
    <submittedName>
        <fullName evidence="3">Uncharacterized protein</fullName>
    </submittedName>
</protein>
<proteinExistence type="predicted"/>
<dbReference type="InterPro" id="IPR011990">
    <property type="entry name" value="TPR-like_helical_dom_sf"/>
</dbReference>
<feature type="signal peptide" evidence="2">
    <location>
        <begin position="1"/>
        <end position="25"/>
    </location>
</feature>
<keyword evidence="2" id="KW-0732">Signal</keyword>
<evidence type="ECO:0000313" key="3">
    <source>
        <dbReference type="EMBL" id="WAP67906.1"/>
    </source>
</evidence>
<keyword evidence="4" id="KW-1185">Reference proteome</keyword>
<sequence>MIGRFAALTLALAAAAVPASLPATAQAPKPHGGIAEDPAGLADVVLPYTPYLFDFAVTSMRSLAAITYTGRRYDPITRSLVVTGLDVDRDAVHFRVGQMRIAADQVILDDVSVDTTRLPLDRTSRAVLDELDRKIVTGSVTIGLDLDAPRANYLVQATARLDGIGAFDIDADLKGFHFLAPLDQIDGSQGPAGSGQPEIRGRLASADVAFTDMGLVTALYAVLGREQGLNPQAAKGAATMIAGAAIAGMFADLPGGAAPALQQRARAWSAAVQAFLRDPDRLRVSFRPVEAFDLARLTGGAADARDIEDLGADVVAGRAVAQTLLSPQELQLAPDAPLGDVLALADTLLKGRGTPQNSGRALELIMPAAMDGNRTAVALLAQAIAMNPYVSIAQEKLAPTYVSLDLALAEGLPFAAESLDAIGRRLSPAEIVGAEDEAVATWRQTPVGQRQRASEIEAFRSRDWATIRRLAYAYYEGAEMPRNIMRAYGWASIAAAGGDRAAARLRDELTRAAGSGKLVLPLDRARKATDDLWTLILGGDEPASPAAADAAPVEESPAAPVEGGDDGAAAGAAGDGSVSAGPSTEGPARPGRSGGDVAPPSQSRAGGAGPEPGATSGSDTPPAPPPPRAGSGSGEAIEPAVRPEDTGGDGERETAYEGRLRTLST</sequence>
<dbReference type="RefSeq" id="WP_268880377.1">
    <property type="nucleotide sequence ID" value="NZ_CP114029.1"/>
</dbReference>
<evidence type="ECO:0000313" key="4">
    <source>
        <dbReference type="Proteomes" id="UP001164020"/>
    </source>
</evidence>
<feature type="chain" id="PRO_5046919551" evidence="2">
    <location>
        <begin position="26"/>
        <end position="665"/>
    </location>
</feature>
<dbReference type="Gene3D" id="1.25.40.10">
    <property type="entry name" value="Tetratricopeptide repeat domain"/>
    <property type="match status" value="1"/>
</dbReference>
<feature type="compositionally biased region" description="Basic and acidic residues" evidence="1">
    <location>
        <begin position="641"/>
        <end position="665"/>
    </location>
</feature>
<feature type="region of interest" description="Disordered" evidence="1">
    <location>
        <begin position="543"/>
        <end position="665"/>
    </location>
</feature>
<accession>A0ABY7BVR7</accession>
<reference evidence="3" key="1">
    <citation type="submission" date="2022-12" db="EMBL/GenBank/DDBJ databases">
        <title>Jiella pelagia sp. nov., isolated from phosphonate enriched culture of Northwest Pacific surface seawater.</title>
        <authorList>
            <person name="Shin D.Y."/>
            <person name="Hwang C.Y."/>
        </authorList>
    </citation>
    <scope>NUCLEOTIDE SEQUENCE</scope>
    <source>
        <strain evidence="3">HL-NP1</strain>
    </source>
</reference>
<dbReference type="Proteomes" id="UP001164020">
    <property type="component" value="Chromosome"/>
</dbReference>
<organism evidence="3 4">
    <name type="scientific">Jiella pelagia</name>
    <dbReference type="NCBI Taxonomy" id="2986949"/>
    <lineage>
        <taxon>Bacteria</taxon>
        <taxon>Pseudomonadati</taxon>
        <taxon>Pseudomonadota</taxon>
        <taxon>Alphaproteobacteria</taxon>
        <taxon>Hyphomicrobiales</taxon>
        <taxon>Aurantimonadaceae</taxon>
        <taxon>Jiella</taxon>
    </lineage>
</organism>
<dbReference type="InterPro" id="IPR006597">
    <property type="entry name" value="Sel1-like"/>
</dbReference>